<evidence type="ECO:0008006" key="5">
    <source>
        <dbReference type="Google" id="ProtNLM"/>
    </source>
</evidence>
<dbReference type="SUPFAM" id="SSF47823">
    <property type="entry name" value="lambda integrase-like, N-terminal domain"/>
    <property type="match status" value="1"/>
</dbReference>
<sequence length="703" mass="78336">MRFEKKNQWMALMHEGIDWCIQDDAKVELSDKEVAGCGLDSKGRTCLEMQRRGQDKTALSKICLHVKPSCYVNVRTATTALQAWKALQDAFENKGLARRLTLLRLIISCRLTDFPSIESFVNEVMSLSQKLADIDKPLDDELIAVIMLSGLSEEFEPMVMAIENSKTTVDTDYVKGQLSQRFLLSEGAHSLSDCGCCVEDDHGNVSKWKYCDRPKIENRNGASEKTFSYTHLLRITSRTSVCFLRNFYFHIYGGNGSIGIVLKSKIGTKLHKKLSLIHIYSESLPEQVSVSRSRFRLSRKEGSRKKSKSPSVSDSASSTSSDDELEGPRFSPQASSIFPSGSVCNASLQDGPGGRRDECIISKGRSACNTPNSPGNPVVDGRNDCIVPSRQSVCNAPSSAVLDANATTMTKVVPDGNALQKSADAQPGRNSADHDVERRRRTKRTAYASLDTSRSLNQPRPTSAAGELKRATTPITLSEIQDTKGSSEIEESPLAAQAVEELKERSATPASERAYPGGGSLIRQAFLMKHVSEKAADTLIQSLSTSTLKQYEVTFKSWWKYCQDHNVNPLHAQVEEVISFLQYLMETTNYGTWRLLGHSELRRWMINCFYAIKNPHRPAKRATISRWVKETLKEAFVDTSIFSAYATRHAATSDAYRKGVSIDTIRSSAGWSPESSVFARFYKRQLTESPDEFTNRVFQLDQN</sequence>
<dbReference type="Gene3D" id="1.10.150.130">
    <property type="match status" value="1"/>
</dbReference>
<dbReference type="AlphaFoldDB" id="A0A6H5FX95"/>
<dbReference type="Proteomes" id="UP000479000">
    <property type="component" value="Unassembled WGS sequence"/>
</dbReference>
<proteinExistence type="predicted"/>
<feature type="region of interest" description="Disordered" evidence="2">
    <location>
        <begin position="291"/>
        <end position="336"/>
    </location>
</feature>
<keyword evidence="4" id="KW-1185">Reference proteome</keyword>
<accession>A0A6H5FX95</accession>
<organism evidence="3 4">
    <name type="scientific">Nesidiocoris tenuis</name>
    <dbReference type="NCBI Taxonomy" id="355587"/>
    <lineage>
        <taxon>Eukaryota</taxon>
        <taxon>Metazoa</taxon>
        <taxon>Ecdysozoa</taxon>
        <taxon>Arthropoda</taxon>
        <taxon>Hexapoda</taxon>
        <taxon>Insecta</taxon>
        <taxon>Pterygota</taxon>
        <taxon>Neoptera</taxon>
        <taxon>Paraneoptera</taxon>
        <taxon>Hemiptera</taxon>
        <taxon>Heteroptera</taxon>
        <taxon>Panheteroptera</taxon>
        <taxon>Cimicomorpha</taxon>
        <taxon>Miridae</taxon>
        <taxon>Dicyphina</taxon>
        <taxon>Nesidiocoris</taxon>
    </lineage>
</organism>
<dbReference type="EMBL" id="CADCXU010001227">
    <property type="protein sequence ID" value="CAA9993796.1"/>
    <property type="molecule type" value="Genomic_DNA"/>
</dbReference>
<keyword evidence="1" id="KW-0238">DNA-binding</keyword>
<feature type="compositionally biased region" description="Low complexity" evidence="2">
    <location>
        <begin position="309"/>
        <end position="320"/>
    </location>
</feature>
<feature type="region of interest" description="Disordered" evidence="2">
    <location>
        <begin position="417"/>
        <end position="490"/>
    </location>
</feature>
<evidence type="ECO:0000256" key="1">
    <source>
        <dbReference type="ARBA" id="ARBA00023125"/>
    </source>
</evidence>
<feature type="compositionally biased region" description="Polar residues" evidence="2">
    <location>
        <begin position="450"/>
        <end position="461"/>
    </location>
</feature>
<evidence type="ECO:0000313" key="4">
    <source>
        <dbReference type="Proteomes" id="UP000479000"/>
    </source>
</evidence>
<reference evidence="3 4" key="1">
    <citation type="submission" date="2020-02" db="EMBL/GenBank/DDBJ databases">
        <authorList>
            <person name="Ferguson B K."/>
        </authorList>
    </citation>
    <scope>NUCLEOTIDE SEQUENCE [LARGE SCALE GENOMIC DNA]</scope>
</reference>
<dbReference type="OrthoDB" id="116316at2759"/>
<dbReference type="PANTHER" id="PTHR35617:SF3">
    <property type="entry name" value="CORE-BINDING (CB) DOMAIN-CONTAINING PROTEIN"/>
    <property type="match status" value="1"/>
</dbReference>
<dbReference type="PANTHER" id="PTHR35617">
    <property type="entry name" value="PHAGE_INTEGRASE DOMAIN-CONTAINING PROTEIN"/>
    <property type="match status" value="1"/>
</dbReference>
<evidence type="ECO:0000313" key="3">
    <source>
        <dbReference type="EMBL" id="CAA9993796.1"/>
    </source>
</evidence>
<evidence type="ECO:0000256" key="2">
    <source>
        <dbReference type="SAM" id="MobiDB-lite"/>
    </source>
</evidence>
<feature type="compositionally biased region" description="Basic residues" evidence="2">
    <location>
        <begin position="293"/>
        <end position="308"/>
    </location>
</feature>
<protein>
    <recommendedName>
        <fullName evidence="5">Core-binding (CB) domain-containing protein</fullName>
    </recommendedName>
</protein>
<dbReference type="GO" id="GO:0003677">
    <property type="term" value="F:DNA binding"/>
    <property type="evidence" value="ECO:0007669"/>
    <property type="project" value="UniProtKB-KW"/>
</dbReference>
<gene>
    <name evidence="3" type="ORF">NTEN_LOCUS679</name>
</gene>
<name>A0A6H5FX95_9HEMI</name>
<dbReference type="InterPro" id="IPR010998">
    <property type="entry name" value="Integrase_recombinase_N"/>
</dbReference>
<dbReference type="Pfam" id="PF14223">
    <property type="entry name" value="Retrotran_gag_2"/>
    <property type="match status" value="1"/>
</dbReference>